<dbReference type="RefSeq" id="WP_144583173.1">
    <property type="nucleotide sequence ID" value="NZ_VMTP01000048.1"/>
</dbReference>
<evidence type="ECO:0000313" key="1">
    <source>
        <dbReference type="EMBL" id="TVT83414.1"/>
    </source>
</evidence>
<dbReference type="EMBL" id="VMTP01000048">
    <property type="protein sequence ID" value="TVT83414.1"/>
    <property type="molecule type" value="Genomic_DNA"/>
</dbReference>
<sequence>MGFVANGNTTPSQIIIKSDPFYPSVGLDHIREIVRIDGAVTNERLKQTIIEEVIDLNRLLISLQINVSKLSDLSKTIIDGKPDTDYLYLSAIANGVAAKVNENYRNYDSSNSGAKKAVQAEHTVDDYRRNRQWAIQQLLGENHTVVELI</sequence>
<comment type="caution">
    <text evidence="1">The sequence shown here is derived from an EMBL/GenBank/DDBJ whole genome shotgun (WGS) entry which is preliminary data.</text>
</comment>
<dbReference type="Proteomes" id="UP000316981">
    <property type="component" value="Unassembled WGS sequence"/>
</dbReference>
<evidence type="ECO:0000313" key="2">
    <source>
        <dbReference type="Proteomes" id="UP000316981"/>
    </source>
</evidence>
<reference evidence="1 2" key="1">
    <citation type="submission" date="2019-07" db="EMBL/GenBank/DDBJ databases">
        <title>Draft Genome Sequence of the first blaOXA-58-Harboring Acinetobacter colistiniresistens clinical isolate from Brazil.</title>
        <authorList>
            <person name="Favaro L.S."/>
            <person name="Paula-Petroli S.B."/>
            <person name="Moura C.F."/>
            <person name="Tognim M.C.B."/>
            <person name="Venancio E.J."/>
            <person name="Yamada-Ogatta S.F."/>
            <person name="Carrara-Marroni F.E."/>
        </authorList>
    </citation>
    <scope>NUCLEOTIDE SEQUENCE [LARGE SCALE GENOMIC DNA]</scope>
    <source>
        <strain evidence="1 2">DL</strain>
    </source>
</reference>
<organism evidence="1 2">
    <name type="scientific">Acinetobacter colistiniresistens</name>
    <dbReference type="NCBI Taxonomy" id="280145"/>
    <lineage>
        <taxon>Bacteria</taxon>
        <taxon>Pseudomonadati</taxon>
        <taxon>Pseudomonadota</taxon>
        <taxon>Gammaproteobacteria</taxon>
        <taxon>Moraxellales</taxon>
        <taxon>Moraxellaceae</taxon>
        <taxon>Acinetobacter</taxon>
    </lineage>
</organism>
<dbReference type="InterPro" id="IPR009225">
    <property type="entry name" value="Phage_head_completion_GpL"/>
</dbReference>
<name>A0A558FD25_9GAMM</name>
<proteinExistence type="predicted"/>
<protein>
    <submittedName>
        <fullName evidence="1">Head completion/stabilization protein</fullName>
    </submittedName>
</protein>
<dbReference type="AlphaFoldDB" id="A0A558FD25"/>
<dbReference type="Pfam" id="PF05926">
    <property type="entry name" value="Phage_GPL"/>
    <property type="match status" value="1"/>
</dbReference>
<gene>
    <name evidence="1" type="ORF">FPV60_07600</name>
</gene>
<accession>A0A558FD25</accession>